<feature type="domain" description="EamA" evidence="7">
    <location>
        <begin position="157"/>
        <end position="290"/>
    </location>
</feature>
<dbReference type="RefSeq" id="WP_346785822.1">
    <property type="nucleotide sequence ID" value="NZ_JBDLBR010000005.1"/>
</dbReference>
<dbReference type="SUPFAM" id="SSF103481">
    <property type="entry name" value="Multidrug resistance efflux transporter EmrE"/>
    <property type="match status" value="2"/>
</dbReference>
<organism evidence="8 9">
    <name type="scientific">Aurantiacibacter flavus</name>
    <dbReference type="NCBI Taxonomy" id="3145232"/>
    <lineage>
        <taxon>Bacteria</taxon>
        <taxon>Pseudomonadati</taxon>
        <taxon>Pseudomonadota</taxon>
        <taxon>Alphaproteobacteria</taxon>
        <taxon>Sphingomonadales</taxon>
        <taxon>Erythrobacteraceae</taxon>
        <taxon>Aurantiacibacter</taxon>
    </lineage>
</organism>
<dbReference type="PANTHER" id="PTHR32322:SF2">
    <property type="entry name" value="EAMA DOMAIN-CONTAINING PROTEIN"/>
    <property type="match status" value="1"/>
</dbReference>
<dbReference type="InterPro" id="IPR050638">
    <property type="entry name" value="AA-Vitamin_Transporters"/>
</dbReference>
<keyword evidence="3 6" id="KW-0812">Transmembrane</keyword>
<comment type="caution">
    <text evidence="8">The sequence shown here is derived from an EMBL/GenBank/DDBJ whole genome shotgun (WGS) entry which is preliminary data.</text>
</comment>
<evidence type="ECO:0000313" key="8">
    <source>
        <dbReference type="EMBL" id="MEN7538366.1"/>
    </source>
</evidence>
<evidence type="ECO:0000256" key="2">
    <source>
        <dbReference type="ARBA" id="ARBA00007362"/>
    </source>
</evidence>
<evidence type="ECO:0000256" key="5">
    <source>
        <dbReference type="ARBA" id="ARBA00023136"/>
    </source>
</evidence>
<name>A0ABV0D1Z3_9SPHN</name>
<evidence type="ECO:0000259" key="7">
    <source>
        <dbReference type="Pfam" id="PF00892"/>
    </source>
</evidence>
<feature type="transmembrane region" description="Helical" evidence="6">
    <location>
        <begin position="41"/>
        <end position="57"/>
    </location>
</feature>
<feature type="transmembrane region" description="Helical" evidence="6">
    <location>
        <begin position="94"/>
        <end position="114"/>
    </location>
</feature>
<dbReference type="Pfam" id="PF00892">
    <property type="entry name" value="EamA"/>
    <property type="match status" value="2"/>
</dbReference>
<dbReference type="EMBL" id="JBDLBR010000005">
    <property type="protein sequence ID" value="MEN7538366.1"/>
    <property type="molecule type" value="Genomic_DNA"/>
</dbReference>
<dbReference type="PANTHER" id="PTHR32322">
    <property type="entry name" value="INNER MEMBRANE TRANSPORTER"/>
    <property type="match status" value="1"/>
</dbReference>
<feature type="transmembrane region" description="Helical" evidence="6">
    <location>
        <begin position="155"/>
        <end position="175"/>
    </location>
</feature>
<feature type="transmembrane region" description="Helical" evidence="6">
    <location>
        <begin position="275"/>
        <end position="295"/>
    </location>
</feature>
<dbReference type="InterPro" id="IPR000620">
    <property type="entry name" value="EamA_dom"/>
</dbReference>
<evidence type="ECO:0000256" key="4">
    <source>
        <dbReference type="ARBA" id="ARBA00022989"/>
    </source>
</evidence>
<keyword evidence="9" id="KW-1185">Reference proteome</keyword>
<dbReference type="Proteomes" id="UP001484535">
    <property type="component" value="Unassembled WGS sequence"/>
</dbReference>
<feature type="transmembrane region" description="Helical" evidence="6">
    <location>
        <begin position="213"/>
        <end position="238"/>
    </location>
</feature>
<feature type="domain" description="EamA" evidence="7">
    <location>
        <begin position="9"/>
        <end position="142"/>
    </location>
</feature>
<sequence length="313" mass="33486">MTNNSNYRAMALLALVMIFWAGNSIVGRAVAGQIPPLTLAFIRWTGALALLAPFAITPLRRDWPELKRAWMPVLVLGVLGIGAFNSLLYSGLQFTTATNALLLQAAVPGVVLLLDRVFFRLRSGTVQIAGTLATMMGVVFIVFEGDPARALALHLGRGDALVLVSVLVWSLYTVFLKLRPEVAPISFVAVTFAIGVLANAPLALWEWSAGLRIVWSTGTALALVYVALFPSLVSYFIYNYAAGQLGAARAGQSITLLPVFGALLSALLLGEVLHWYHAVGIMLIGLGIALGLWALRQQQAGGAPRPTPLEGKR</sequence>
<evidence type="ECO:0000256" key="1">
    <source>
        <dbReference type="ARBA" id="ARBA00004141"/>
    </source>
</evidence>
<comment type="subcellular location">
    <subcellularLocation>
        <location evidence="1">Membrane</location>
        <topology evidence="1">Multi-pass membrane protein</topology>
    </subcellularLocation>
</comment>
<keyword evidence="4 6" id="KW-1133">Transmembrane helix</keyword>
<comment type="similarity">
    <text evidence="2">Belongs to the EamA transporter family.</text>
</comment>
<feature type="transmembrane region" description="Helical" evidence="6">
    <location>
        <begin position="126"/>
        <end position="143"/>
    </location>
</feature>
<proteinExistence type="inferred from homology"/>
<dbReference type="InterPro" id="IPR037185">
    <property type="entry name" value="EmrE-like"/>
</dbReference>
<evidence type="ECO:0000256" key="6">
    <source>
        <dbReference type="SAM" id="Phobius"/>
    </source>
</evidence>
<gene>
    <name evidence="8" type="ORF">ABDJ38_14380</name>
</gene>
<protein>
    <submittedName>
        <fullName evidence="8">DMT family transporter</fullName>
    </submittedName>
</protein>
<feature type="transmembrane region" description="Helical" evidence="6">
    <location>
        <begin position="69"/>
        <end position="88"/>
    </location>
</feature>
<evidence type="ECO:0000313" key="9">
    <source>
        <dbReference type="Proteomes" id="UP001484535"/>
    </source>
</evidence>
<feature type="transmembrane region" description="Helical" evidence="6">
    <location>
        <begin position="250"/>
        <end position="269"/>
    </location>
</feature>
<evidence type="ECO:0000256" key="3">
    <source>
        <dbReference type="ARBA" id="ARBA00022692"/>
    </source>
</evidence>
<reference evidence="8 9" key="1">
    <citation type="submission" date="2024-05" db="EMBL/GenBank/DDBJ databases">
        <authorList>
            <person name="Park S."/>
        </authorList>
    </citation>
    <scope>NUCLEOTIDE SEQUENCE [LARGE SCALE GENOMIC DNA]</scope>
    <source>
        <strain evidence="8 9">DGU5</strain>
    </source>
</reference>
<accession>A0ABV0D1Z3</accession>
<keyword evidence="5 6" id="KW-0472">Membrane</keyword>
<feature type="transmembrane region" description="Helical" evidence="6">
    <location>
        <begin position="187"/>
        <end position="207"/>
    </location>
</feature>